<dbReference type="InterPro" id="IPR002123">
    <property type="entry name" value="Plipid/glycerol_acylTrfase"/>
</dbReference>
<sequence length="1099" mass="125663">MTRFFLHIYHYFSARRLWASAVLLTICALAALLSSRVHYEEDIAKFLPHDTQNEKYQDVYEQIALQSRVAVLFSSKDSLRPVDTETIGQAMESFGKQIENSPLIEQLQVSADETAALKMIDFVNTNSPYFITNSDARHIDSLLRSPDFVARQMEENKKILMLPTGGIAMTTLRHDPLHLFTPVLQRMQRFRMDRQFQLIDGYVFTHDGRTGMVTFNSRFGASETQRNGEIAALLDSAAHTIETRYPQLKVSAIGAPLIAVTNATTIKTDAIVAVAIASVFILLLLWWHYRRLSDMLWIGVSIVFGWLFAIGGMALFHDSVSMIVLGIGSVIIGIAVNYPLHFLDHIREVGNRLQALKEMVPPLLIGNVTTVAAFLCLVWLDAQAMRDLGLFGALMLIGTILFVLVFLPLYARRPAAAPQHRAGILLPLMERAEDWLNRKAIKRAVLPIVMMLTMVFGYFSTKTSFDSDLTHINYMTPDQRADMQRLAGTQHEAALYAVAEGKTMTQAFQANDRLLSQLQAHGYQPHGIGDFSPTAERQRASLTAWRQLWTIHDARQLIDRVKAEARRQGLKPEAFQPFYELLTTDHNSVRPQSYFNPILQPFVGTYILHSPNQTRIVNYLPSAGADSILKRDINQQATAPYFVFSSKDIGNQLVRVLNDSFNYIGLVCGCVVFFFLWLSFGKLELSLLSFLPLAVSWLWILGMMQIGGIQFNIVNIILATFIFGQGDDYTIFITEGLMYEHTTGRKRLSSYKHSVAISALLMFIGIGSLILARHPAMRSLAVVTIIGMFTVVIMAYYLPPLVFRWLVRGRHLPTEEPSDVQLWITDKLPLTLRRIVSSLYFMISFLLFMYLGAKPYTRWIFRKKKDDPERRDRYHRLFQFFARKGLKLLPGVKCHIYNKVGETFEKPAVIICNHQSHLDIMAVLQLSPKIIIITNAWTWDNPFYGDVLHYGDFLPAADGLDKNMTKLRELYKAGYNIVIYPEGTRSETCEVRRFHKGAFYIAHELGADILPLYLHGAGYVLPKRDFMLRPGEINIEVGQRVRFDRYDDQGLEANEAIRLMAKNMRHHYQKHYAEMRRRIETEAYLQPYRQLRDYYKTKV</sequence>
<dbReference type="RefSeq" id="WP_107582381.1">
    <property type="nucleotide sequence ID" value="NZ_JAERMS010000009.1"/>
</dbReference>
<name>A0ABS3M4P9_9BACT</name>
<dbReference type="Pfam" id="PF03176">
    <property type="entry name" value="MMPL"/>
    <property type="match status" value="2"/>
</dbReference>
<feature type="domain" description="Phospholipid/glycerol acyltransferase" evidence="7">
    <location>
        <begin position="908"/>
        <end position="1017"/>
    </location>
</feature>
<dbReference type="PANTHER" id="PTHR33406:SF13">
    <property type="entry name" value="MEMBRANE PROTEIN YDFJ"/>
    <property type="match status" value="1"/>
</dbReference>
<dbReference type="Proteomes" id="UP000664265">
    <property type="component" value="Unassembled WGS sequence"/>
</dbReference>
<dbReference type="InterPro" id="IPR050545">
    <property type="entry name" value="Mycobact_MmpL"/>
</dbReference>
<dbReference type="SUPFAM" id="SSF69593">
    <property type="entry name" value="Glycerol-3-phosphate (1)-acyltransferase"/>
    <property type="match status" value="1"/>
</dbReference>
<proteinExistence type="predicted"/>
<feature type="transmembrane region" description="Helical" evidence="6">
    <location>
        <begin position="779"/>
        <end position="798"/>
    </location>
</feature>
<protein>
    <submittedName>
        <fullName evidence="8">1-acyl-sn-glycerol-3-phosphate acyltransferase</fullName>
    </submittedName>
</protein>
<reference evidence="8 9" key="1">
    <citation type="submission" date="2021-01" db="EMBL/GenBank/DDBJ databases">
        <title>Prevotella A2931 sp. nov.</title>
        <authorList>
            <person name="Buhl M."/>
            <person name="Oberhettinger P."/>
        </authorList>
    </citation>
    <scope>NUCLEOTIDE SEQUENCE [LARGE SCALE GENOMIC DNA]</scope>
    <source>
        <strain evidence="8 9">A2931</strain>
    </source>
</reference>
<evidence type="ECO:0000259" key="7">
    <source>
        <dbReference type="SMART" id="SM00563"/>
    </source>
</evidence>
<comment type="subcellular location">
    <subcellularLocation>
        <location evidence="1">Cell membrane</location>
        <topology evidence="1">Multi-pass membrane protein</topology>
    </subcellularLocation>
</comment>
<accession>A0ABS3M4P9</accession>
<organism evidence="8 9">
    <name type="scientific">Prevotella illustrans</name>
    <dbReference type="NCBI Taxonomy" id="2800387"/>
    <lineage>
        <taxon>Bacteria</taxon>
        <taxon>Pseudomonadati</taxon>
        <taxon>Bacteroidota</taxon>
        <taxon>Bacteroidia</taxon>
        <taxon>Bacteroidales</taxon>
        <taxon>Prevotellaceae</taxon>
        <taxon>Prevotella</taxon>
    </lineage>
</organism>
<feature type="transmembrane region" description="Helical" evidence="6">
    <location>
        <begin position="388"/>
        <end position="411"/>
    </location>
</feature>
<evidence type="ECO:0000256" key="5">
    <source>
        <dbReference type="ARBA" id="ARBA00023136"/>
    </source>
</evidence>
<evidence type="ECO:0000256" key="4">
    <source>
        <dbReference type="ARBA" id="ARBA00022989"/>
    </source>
</evidence>
<feature type="transmembrane region" description="Helical" evidence="6">
    <location>
        <begin position="322"/>
        <end position="343"/>
    </location>
</feature>
<evidence type="ECO:0000256" key="2">
    <source>
        <dbReference type="ARBA" id="ARBA00022475"/>
    </source>
</evidence>
<dbReference type="SMART" id="SM00563">
    <property type="entry name" value="PlsC"/>
    <property type="match status" value="1"/>
</dbReference>
<evidence type="ECO:0000256" key="6">
    <source>
        <dbReference type="SAM" id="Phobius"/>
    </source>
</evidence>
<dbReference type="CDD" id="cd07989">
    <property type="entry name" value="LPLAT_AGPAT-like"/>
    <property type="match status" value="1"/>
</dbReference>
<keyword evidence="8" id="KW-0012">Acyltransferase</keyword>
<feature type="transmembrane region" description="Helical" evidence="6">
    <location>
        <begin position="661"/>
        <end position="680"/>
    </location>
</feature>
<dbReference type="GO" id="GO:0016746">
    <property type="term" value="F:acyltransferase activity"/>
    <property type="evidence" value="ECO:0007669"/>
    <property type="project" value="UniProtKB-KW"/>
</dbReference>
<evidence type="ECO:0000256" key="3">
    <source>
        <dbReference type="ARBA" id="ARBA00022692"/>
    </source>
</evidence>
<feature type="transmembrane region" description="Helical" evidence="6">
    <location>
        <begin position="687"/>
        <end position="706"/>
    </location>
</feature>
<feature type="transmembrane region" description="Helical" evidence="6">
    <location>
        <begin position="296"/>
        <end position="316"/>
    </location>
</feature>
<dbReference type="InterPro" id="IPR004869">
    <property type="entry name" value="MMPL_dom"/>
</dbReference>
<keyword evidence="5 6" id="KW-0472">Membrane</keyword>
<dbReference type="Gene3D" id="1.20.1640.10">
    <property type="entry name" value="Multidrug efflux transporter AcrB transmembrane domain"/>
    <property type="match status" value="2"/>
</dbReference>
<keyword evidence="2" id="KW-1003">Cell membrane</keyword>
<evidence type="ECO:0000256" key="1">
    <source>
        <dbReference type="ARBA" id="ARBA00004651"/>
    </source>
</evidence>
<feature type="transmembrane region" description="Helical" evidence="6">
    <location>
        <begin position="835"/>
        <end position="853"/>
    </location>
</feature>
<feature type="transmembrane region" description="Helical" evidence="6">
    <location>
        <begin position="363"/>
        <end position="382"/>
    </location>
</feature>
<gene>
    <name evidence="8" type="ORF">JHU38_04760</name>
</gene>
<feature type="transmembrane region" description="Helical" evidence="6">
    <location>
        <begin position="755"/>
        <end position="772"/>
    </location>
</feature>
<evidence type="ECO:0000313" key="9">
    <source>
        <dbReference type="Proteomes" id="UP000664265"/>
    </source>
</evidence>
<keyword evidence="9" id="KW-1185">Reference proteome</keyword>
<dbReference type="EMBL" id="JAERMS010000009">
    <property type="protein sequence ID" value="MBO1363095.1"/>
    <property type="molecule type" value="Genomic_DNA"/>
</dbReference>
<keyword evidence="4 6" id="KW-1133">Transmembrane helix</keyword>
<dbReference type="Pfam" id="PF01553">
    <property type="entry name" value="Acyltransferase"/>
    <property type="match status" value="1"/>
</dbReference>
<keyword evidence="3 6" id="KW-0812">Transmembrane</keyword>
<feature type="transmembrane region" description="Helical" evidence="6">
    <location>
        <begin position="270"/>
        <end position="289"/>
    </location>
</feature>
<dbReference type="PANTHER" id="PTHR33406">
    <property type="entry name" value="MEMBRANE PROTEIN MJ1562-RELATED"/>
    <property type="match status" value="1"/>
</dbReference>
<comment type="caution">
    <text evidence="8">The sequence shown here is derived from an EMBL/GenBank/DDBJ whole genome shotgun (WGS) entry which is preliminary data.</text>
</comment>
<dbReference type="SUPFAM" id="SSF82866">
    <property type="entry name" value="Multidrug efflux transporter AcrB transmembrane domain"/>
    <property type="match status" value="2"/>
</dbReference>
<keyword evidence="8" id="KW-0808">Transferase</keyword>
<evidence type="ECO:0000313" key="8">
    <source>
        <dbReference type="EMBL" id="MBO1363095.1"/>
    </source>
</evidence>